<dbReference type="Pfam" id="PF05922">
    <property type="entry name" value="Inhibitor_I9"/>
    <property type="match status" value="1"/>
</dbReference>
<keyword evidence="2 7" id="KW-0645">Protease</keyword>
<dbReference type="Gene3D" id="2.60.40.2310">
    <property type="match status" value="1"/>
</dbReference>
<dbReference type="InterPro" id="IPR041469">
    <property type="entry name" value="Subtilisin-like_FN3"/>
</dbReference>
<name>A0AAQ3T4P7_PASNO</name>
<feature type="active site" description="Charge relay system" evidence="6 7">
    <location>
        <position position="231"/>
    </location>
</feature>
<evidence type="ECO:0000256" key="1">
    <source>
        <dbReference type="ARBA" id="ARBA00011073"/>
    </source>
</evidence>
<feature type="chain" id="PRO_5043025004" description="Subtilisin-like protease" evidence="9">
    <location>
        <begin position="26"/>
        <end position="835"/>
    </location>
</feature>
<feature type="domain" description="Peptidase S8/S53" evidence="10">
    <location>
        <begin position="149"/>
        <end position="600"/>
    </location>
</feature>
<evidence type="ECO:0000256" key="4">
    <source>
        <dbReference type="ARBA" id="ARBA00022801"/>
    </source>
</evidence>
<feature type="signal peptide" evidence="9">
    <location>
        <begin position="1"/>
        <end position="25"/>
    </location>
</feature>
<dbReference type="PANTHER" id="PTHR10795">
    <property type="entry name" value="PROPROTEIN CONVERTASE SUBTILISIN/KEXIN"/>
    <property type="match status" value="1"/>
</dbReference>
<dbReference type="AlphaFoldDB" id="A0AAQ3T4P7"/>
<dbReference type="SUPFAM" id="SSF52743">
    <property type="entry name" value="Subtilisin-like"/>
    <property type="match status" value="1"/>
</dbReference>
<dbReference type="GO" id="GO:0006508">
    <property type="term" value="P:proteolysis"/>
    <property type="evidence" value="ECO:0007669"/>
    <property type="project" value="UniProtKB-KW"/>
</dbReference>
<dbReference type="Pfam" id="PF17766">
    <property type="entry name" value="fn3_6"/>
    <property type="match status" value="1"/>
</dbReference>
<dbReference type="PROSITE" id="PS00137">
    <property type="entry name" value="SUBTILASE_HIS"/>
    <property type="match status" value="1"/>
</dbReference>
<sequence length="835" mass="89470">MATTTTTRLLHHLALFLLLVQLGDAALAPKVKIHAELKPQPSSTYIVHANHLAKPPHFASLEHWYRSMVTTHTTSSTPATSSGRILYIYDIVLHGFAVQLTGDEARVMSSAPGVNAMYKDRLLHPHTTRSPGFMGLDPRDGAWMETDFGDGVIIGFIDTGIWPESASFNDSGLGPVRPTWRGKCVDAHDFNSSSCNNKLVGAKAFDAAANAMAGRTMNSVVVPSPRDKLGHGSHVSSTAAGAEVAGASVYRFARGTTRGVAPKARIAMYRACVLDGCSNADIVAALDAAVKDGVDIISVSLGGYHPVPFDEDPIAIATFGAERRGIFVVLAGGNSGPYKSSVVNSAPWMTTVGASTVDRLFPANLTLGNGVVLAGQSLYTMKAKGTTMIPLVSTDCLHEKGWKSWKPDKVMGKIMVCMGGANDALGILLQNAGGAGIVDVDPREWSRDGSSVYPFTLPGLTLSYTAGERLRVYMASVPNPVASFTFGCETVTTSKNRAPVVAGFSSRGPNRVAPELLKPDVIAPGVNILAAWSGDTPLSGDTGVPDARRADYNIITGTSMACPHVAGIAALIKKKYPNWTPAMIRSALMTTAVTIDNHGQDIRDNGFNTAATPLVAGAGHVHPRFALDPGLVYDAGERDYADFLCAMNYTAEQIRLFVPNFAKCTRALAGGPAGLNYPSFVVVFDNRTHVRTLTRTLTKVSEETETYSVAVMAPEHVKVTVTPAILEFKDHMEAKSYTVEFRHEAGGNRKAGWDFGRISWVNKKHQVSSPVAFQWKKIIGLQGPGEVNREFNRVLVLLITESSSSTVRTSQAATEIEHRKSPRHKSRGSDLALCR</sequence>
<organism evidence="13 14">
    <name type="scientific">Paspalum notatum var. saurae</name>
    <dbReference type="NCBI Taxonomy" id="547442"/>
    <lineage>
        <taxon>Eukaryota</taxon>
        <taxon>Viridiplantae</taxon>
        <taxon>Streptophyta</taxon>
        <taxon>Embryophyta</taxon>
        <taxon>Tracheophyta</taxon>
        <taxon>Spermatophyta</taxon>
        <taxon>Magnoliopsida</taxon>
        <taxon>Liliopsida</taxon>
        <taxon>Poales</taxon>
        <taxon>Poaceae</taxon>
        <taxon>PACMAD clade</taxon>
        <taxon>Panicoideae</taxon>
        <taxon>Andropogonodae</taxon>
        <taxon>Paspaleae</taxon>
        <taxon>Paspalinae</taxon>
        <taxon>Paspalum</taxon>
    </lineage>
</organism>
<dbReference type="PRINTS" id="PR00723">
    <property type="entry name" value="SUBTILISIN"/>
</dbReference>
<evidence type="ECO:0000259" key="11">
    <source>
        <dbReference type="Pfam" id="PF05922"/>
    </source>
</evidence>
<evidence type="ECO:0000259" key="12">
    <source>
        <dbReference type="Pfam" id="PF17766"/>
    </source>
</evidence>
<evidence type="ECO:0000259" key="10">
    <source>
        <dbReference type="Pfam" id="PF00082"/>
    </source>
</evidence>
<gene>
    <name evidence="13" type="ORF">U9M48_015691</name>
</gene>
<dbReference type="CDD" id="cd04852">
    <property type="entry name" value="Peptidases_S8_3"/>
    <property type="match status" value="1"/>
</dbReference>
<feature type="domain" description="Subtilisin-like protease fibronectin type-III" evidence="12">
    <location>
        <begin position="675"/>
        <end position="772"/>
    </location>
</feature>
<feature type="active site" description="Charge relay system" evidence="6 7">
    <location>
        <position position="559"/>
    </location>
</feature>
<reference evidence="13 14" key="1">
    <citation type="submission" date="2024-02" db="EMBL/GenBank/DDBJ databases">
        <title>High-quality chromosome-scale genome assembly of Pensacola bahiagrass (Paspalum notatum Flugge var. saurae).</title>
        <authorList>
            <person name="Vega J.M."/>
            <person name="Podio M."/>
            <person name="Orjuela J."/>
            <person name="Siena L.A."/>
            <person name="Pessino S.C."/>
            <person name="Combes M.C."/>
            <person name="Mariac C."/>
            <person name="Albertini E."/>
            <person name="Pupilli F."/>
            <person name="Ortiz J.P.A."/>
            <person name="Leblanc O."/>
        </authorList>
    </citation>
    <scope>NUCLEOTIDE SEQUENCE [LARGE SCALE GENOMIC DNA]</scope>
    <source>
        <strain evidence="13">R1</strain>
        <tissue evidence="13">Leaf</tissue>
    </source>
</reference>
<dbReference type="InterPro" id="IPR015500">
    <property type="entry name" value="Peptidase_S8_subtilisin-rel"/>
</dbReference>
<evidence type="ECO:0000256" key="3">
    <source>
        <dbReference type="ARBA" id="ARBA00022729"/>
    </source>
</evidence>
<feature type="active site" description="Charge relay system" evidence="6 7">
    <location>
        <position position="158"/>
    </location>
</feature>
<feature type="domain" description="Inhibitor I9" evidence="11">
    <location>
        <begin position="44"/>
        <end position="125"/>
    </location>
</feature>
<dbReference type="InterPro" id="IPR034197">
    <property type="entry name" value="Peptidases_S8_3"/>
</dbReference>
<dbReference type="InterPro" id="IPR010259">
    <property type="entry name" value="S8pro/Inhibitor_I9"/>
</dbReference>
<dbReference type="EMBL" id="CP144747">
    <property type="protein sequence ID" value="WVZ66481.1"/>
    <property type="molecule type" value="Genomic_DNA"/>
</dbReference>
<dbReference type="PROSITE" id="PS51892">
    <property type="entry name" value="SUBTILASE"/>
    <property type="match status" value="1"/>
</dbReference>
<evidence type="ECO:0000256" key="7">
    <source>
        <dbReference type="PROSITE-ProRule" id="PRU01240"/>
    </source>
</evidence>
<keyword evidence="14" id="KW-1185">Reference proteome</keyword>
<evidence type="ECO:0000313" key="13">
    <source>
        <dbReference type="EMBL" id="WVZ66481.1"/>
    </source>
</evidence>
<evidence type="ECO:0000313" key="14">
    <source>
        <dbReference type="Proteomes" id="UP001341281"/>
    </source>
</evidence>
<dbReference type="Pfam" id="PF00082">
    <property type="entry name" value="Peptidase_S8"/>
    <property type="match status" value="1"/>
</dbReference>
<dbReference type="Proteomes" id="UP001341281">
    <property type="component" value="Chromosome 03"/>
</dbReference>
<dbReference type="InterPro" id="IPR023828">
    <property type="entry name" value="Peptidase_S8_Ser-AS"/>
</dbReference>
<dbReference type="FunFam" id="3.40.50.200:FF:000006">
    <property type="entry name" value="Subtilisin-like protease SBT1.5"/>
    <property type="match status" value="1"/>
</dbReference>
<dbReference type="InterPro" id="IPR022398">
    <property type="entry name" value="Peptidase_S8_His-AS"/>
</dbReference>
<dbReference type="InterPro" id="IPR045051">
    <property type="entry name" value="SBT"/>
</dbReference>
<dbReference type="GO" id="GO:0004252">
    <property type="term" value="F:serine-type endopeptidase activity"/>
    <property type="evidence" value="ECO:0007669"/>
    <property type="project" value="UniProtKB-UniRule"/>
</dbReference>
<dbReference type="Gene3D" id="3.40.50.200">
    <property type="entry name" value="Peptidase S8/S53 domain"/>
    <property type="match status" value="1"/>
</dbReference>
<evidence type="ECO:0008006" key="15">
    <source>
        <dbReference type="Google" id="ProtNLM"/>
    </source>
</evidence>
<keyword evidence="5 7" id="KW-0720">Serine protease</keyword>
<dbReference type="InterPro" id="IPR000209">
    <property type="entry name" value="Peptidase_S8/S53_dom"/>
</dbReference>
<accession>A0AAQ3T4P7</accession>
<evidence type="ECO:0000256" key="5">
    <source>
        <dbReference type="ARBA" id="ARBA00022825"/>
    </source>
</evidence>
<dbReference type="Gene3D" id="3.30.70.80">
    <property type="entry name" value="Peptidase S8 propeptide/proteinase inhibitor I9"/>
    <property type="match status" value="1"/>
</dbReference>
<keyword evidence="4 7" id="KW-0378">Hydrolase</keyword>
<evidence type="ECO:0000256" key="6">
    <source>
        <dbReference type="PIRSR" id="PIRSR615500-1"/>
    </source>
</evidence>
<protein>
    <recommendedName>
        <fullName evidence="15">Subtilisin-like protease</fullName>
    </recommendedName>
</protein>
<dbReference type="InterPro" id="IPR037045">
    <property type="entry name" value="S8pro/Inhibitor_I9_sf"/>
</dbReference>
<dbReference type="CDD" id="cd02120">
    <property type="entry name" value="PA_subtilisin_like"/>
    <property type="match status" value="1"/>
</dbReference>
<keyword evidence="3 9" id="KW-0732">Signal</keyword>
<dbReference type="PROSITE" id="PS00138">
    <property type="entry name" value="SUBTILASE_SER"/>
    <property type="match status" value="1"/>
</dbReference>
<dbReference type="InterPro" id="IPR036852">
    <property type="entry name" value="Peptidase_S8/S53_dom_sf"/>
</dbReference>
<feature type="region of interest" description="Disordered" evidence="8">
    <location>
        <begin position="808"/>
        <end position="835"/>
    </location>
</feature>
<evidence type="ECO:0000256" key="2">
    <source>
        <dbReference type="ARBA" id="ARBA00022670"/>
    </source>
</evidence>
<evidence type="ECO:0000256" key="8">
    <source>
        <dbReference type="SAM" id="MobiDB-lite"/>
    </source>
</evidence>
<comment type="similarity">
    <text evidence="1 7">Belongs to the peptidase S8 family.</text>
</comment>
<evidence type="ECO:0000256" key="9">
    <source>
        <dbReference type="SAM" id="SignalP"/>
    </source>
</evidence>
<dbReference type="Gene3D" id="3.50.30.30">
    <property type="match status" value="1"/>
</dbReference>
<proteinExistence type="inferred from homology"/>